<dbReference type="SMART" id="SM00700">
    <property type="entry name" value="JHBP"/>
    <property type="match status" value="1"/>
</dbReference>
<feature type="signal peptide" evidence="1">
    <location>
        <begin position="1"/>
        <end position="19"/>
    </location>
</feature>
<sequence length="258" mass="28468">MLNRNCVVIISTLLFLGDAAFVDNLSQCEIKDTNCQKNLFQNILKVQSKTGIPEYNIPVFDPIILKDVNVPVLNAANLTLVEGKLKGLSGCVFNDFTTHVDSGLASVDMTCDLTLSGKYTAFSDSELIKSVLGGDSIRGDGKTKVKIEKLNMKFDFKFKVIKKDGETYLKGKDGSLSYKYDVLGKVSFAANNLFMGDQDVSVTVTNLLNQSWKLVMQTVGNQLMSKAMERVKALIGNLFDHVPTKYFISEDLSAYVTN</sequence>
<dbReference type="EMBL" id="OU963908">
    <property type="protein sequence ID" value="CAH0675515.1"/>
    <property type="molecule type" value="Genomic_DNA"/>
</dbReference>
<reference evidence="2" key="1">
    <citation type="submission" date="2021-12" db="EMBL/GenBank/DDBJ databases">
        <authorList>
            <person name="King R."/>
        </authorList>
    </citation>
    <scope>NUCLEOTIDE SEQUENCE</scope>
</reference>
<keyword evidence="3" id="KW-1185">Reference proteome</keyword>
<organism evidence="2 3">
    <name type="scientific">Chilo suppressalis</name>
    <name type="common">Asiatic rice borer moth</name>
    <dbReference type="NCBI Taxonomy" id="168631"/>
    <lineage>
        <taxon>Eukaryota</taxon>
        <taxon>Metazoa</taxon>
        <taxon>Ecdysozoa</taxon>
        <taxon>Arthropoda</taxon>
        <taxon>Hexapoda</taxon>
        <taxon>Insecta</taxon>
        <taxon>Pterygota</taxon>
        <taxon>Neoptera</taxon>
        <taxon>Endopterygota</taxon>
        <taxon>Lepidoptera</taxon>
        <taxon>Glossata</taxon>
        <taxon>Ditrysia</taxon>
        <taxon>Pyraloidea</taxon>
        <taxon>Crambidae</taxon>
        <taxon>Crambinae</taxon>
        <taxon>Chilo</taxon>
    </lineage>
</organism>
<accession>A0ABN8EA13</accession>
<evidence type="ECO:0000313" key="2">
    <source>
        <dbReference type="EMBL" id="CAH0675515.1"/>
    </source>
</evidence>
<dbReference type="PANTHER" id="PTHR11008">
    <property type="entry name" value="PROTEIN TAKEOUT-LIKE PROTEIN"/>
    <property type="match status" value="1"/>
</dbReference>
<name>A0ABN8EA13_CHISP</name>
<dbReference type="Proteomes" id="UP001153292">
    <property type="component" value="Chromosome 15"/>
</dbReference>
<feature type="chain" id="PRO_5045751911" evidence="1">
    <location>
        <begin position="20"/>
        <end position="258"/>
    </location>
</feature>
<proteinExistence type="predicted"/>
<dbReference type="Gene3D" id="3.15.10.30">
    <property type="entry name" value="Haemolymph juvenile hormone binding protein"/>
    <property type="match status" value="1"/>
</dbReference>
<dbReference type="InterPro" id="IPR010562">
    <property type="entry name" value="Haemolymph_juvenile_hormone-bd"/>
</dbReference>
<evidence type="ECO:0000313" key="3">
    <source>
        <dbReference type="Proteomes" id="UP001153292"/>
    </source>
</evidence>
<evidence type="ECO:0000256" key="1">
    <source>
        <dbReference type="SAM" id="SignalP"/>
    </source>
</evidence>
<dbReference type="InterPro" id="IPR038606">
    <property type="entry name" value="To_sf"/>
</dbReference>
<dbReference type="Pfam" id="PF06585">
    <property type="entry name" value="JHBP"/>
    <property type="match status" value="1"/>
</dbReference>
<dbReference type="PANTHER" id="PTHR11008:SF41">
    <property type="entry name" value="RE70318P"/>
    <property type="match status" value="1"/>
</dbReference>
<gene>
    <name evidence="2" type="ORF">CHILSU_LOCUS2916</name>
</gene>
<protein>
    <submittedName>
        <fullName evidence="2">Uncharacterized protein</fullName>
    </submittedName>
</protein>
<keyword evidence="1" id="KW-0732">Signal</keyword>